<accession>A0A2R6XZ65</accession>
<proteinExistence type="predicted"/>
<evidence type="ECO:0000313" key="1">
    <source>
        <dbReference type="EMBL" id="PTQ55726.1"/>
    </source>
</evidence>
<sequence length="86" mass="10510">MSLFVALGQVVVYRTLLKRLEQIEEDTFKYLSLLHQRLERLVDRESLEHALMTREEASVRRHHYIKQGYNDLLDRLDQLETWLKRR</sequence>
<evidence type="ECO:0000313" key="2">
    <source>
        <dbReference type="Proteomes" id="UP000244338"/>
    </source>
</evidence>
<dbReference type="EMBL" id="PEBX01000079">
    <property type="protein sequence ID" value="PTQ55726.1"/>
    <property type="molecule type" value="Genomic_DNA"/>
</dbReference>
<dbReference type="Proteomes" id="UP000244338">
    <property type="component" value="Unassembled WGS sequence"/>
</dbReference>
<gene>
    <name evidence="1" type="ORF">BSOLF_1521</name>
</gene>
<name>A0A2R6XZ65_9BACL</name>
<dbReference type="AlphaFoldDB" id="A0A2R6XZ65"/>
<reference evidence="2" key="1">
    <citation type="journal article" date="2018" name="Sci. Rep.">
        <title>Lignite coal burning seam in the remote Altai Mountains harbors a hydrogen-driven thermophilic microbial community.</title>
        <authorList>
            <person name="Kadnikov V.V."/>
            <person name="Mardanov A.V."/>
            <person name="Ivasenko D.A."/>
            <person name="Antsiferov D.V."/>
            <person name="Beletsky A.V."/>
            <person name="Karnachuk O.V."/>
            <person name="Ravin N.V."/>
        </authorList>
    </citation>
    <scope>NUCLEOTIDE SEQUENCE [LARGE SCALE GENOMIC DNA]</scope>
</reference>
<protein>
    <submittedName>
        <fullName evidence="1">Uncharacterized protein</fullName>
    </submittedName>
</protein>
<comment type="caution">
    <text evidence="1">The sequence shown here is derived from an EMBL/GenBank/DDBJ whole genome shotgun (WGS) entry which is preliminary data.</text>
</comment>
<organism evidence="1 2">
    <name type="scientific">Candidatus Carbonibacillus altaicus</name>
    <dbReference type="NCBI Taxonomy" id="2163959"/>
    <lineage>
        <taxon>Bacteria</taxon>
        <taxon>Bacillati</taxon>
        <taxon>Bacillota</taxon>
        <taxon>Bacilli</taxon>
        <taxon>Bacillales</taxon>
        <taxon>Candidatus Carbonibacillus</taxon>
    </lineage>
</organism>